<sequence length="307" mass="34288">MEAAVRDLLENRAVRLRPSLEVYSSHGFVCIGIAERIPDLDSSDDREVFVWHVPSGLLPLTEQDLERWGVDAPVGRHWILSERSLPSDANLIDMPDVVLWGPDTISTWIGGAVLSGDLVARTPDVVPRMDFLGTELEELSKDDATSLRPLVDLASWLARRGMEGAVATPVLLKARMWTVSGELVGPSMELERGRWFVIEDPWSASLNLLDPLDRIDHTPNLRVIFPIEGSWLSETGLSTEIQNLLEVRKKGSVENTNLSGPVRSMLLETWSFSHESANYQESALLIPGWIIHATEEKILHGRNGRTY</sequence>
<feature type="non-terminal residue" evidence="1">
    <location>
        <position position="1"/>
    </location>
</feature>
<dbReference type="AlphaFoldDB" id="A0A381N3T6"/>
<protein>
    <submittedName>
        <fullName evidence="1">Uncharacterized protein</fullName>
    </submittedName>
</protein>
<organism evidence="1">
    <name type="scientific">marine metagenome</name>
    <dbReference type="NCBI Taxonomy" id="408172"/>
    <lineage>
        <taxon>unclassified sequences</taxon>
        <taxon>metagenomes</taxon>
        <taxon>ecological metagenomes</taxon>
    </lineage>
</organism>
<accession>A0A381N3T6</accession>
<feature type="non-terminal residue" evidence="1">
    <location>
        <position position="307"/>
    </location>
</feature>
<dbReference type="EMBL" id="UINC01000107">
    <property type="protein sequence ID" value="SUZ49177.1"/>
    <property type="molecule type" value="Genomic_DNA"/>
</dbReference>
<name>A0A381N3T6_9ZZZZ</name>
<gene>
    <name evidence="1" type="ORF">METZ01_LOCUS2031</name>
</gene>
<evidence type="ECO:0000313" key="1">
    <source>
        <dbReference type="EMBL" id="SUZ49177.1"/>
    </source>
</evidence>
<reference evidence="1" key="1">
    <citation type="submission" date="2018-05" db="EMBL/GenBank/DDBJ databases">
        <authorList>
            <person name="Lanie J.A."/>
            <person name="Ng W.-L."/>
            <person name="Kazmierczak K.M."/>
            <person name="Andrzejewski T.M."/>
            <person name="Davidsen T.M."/>
            <person name="Wayne K.J."/>
            <person name="Tettelin H."/>
            <person name="Glass J.I."/>
            <person name="Rusch D."/>
            <person name="Podicherti R."/>
            <person name="Tsui H.-C.T."/>
            <person name="Winkler M.E."/>
        </authorList>
    </citation>
    <scope>NUCLEOTIDE SEQUENCE</scope>
</reference>
<proteinExistence type="predicted"/>